<name>A0A182XQ64_ANOQN</name>
<dbReference type="VEuPathDB" id="VectorBase:AQUA014010"/>
<dbReference type="EnsemblMetazoa" id="AQUA014010-RA">
    <property type="protein sequence ID" value="AQUA014010-PA"/>
    <property type="gene ID" value="AQUA014010"/>
</dbReference>
<keyword evidence="2" id="KW-1185">Reference proteome</keyword>
<proteinExistence type="predicted"/>
<sequence>MRQSFRALALG</sequence>
<evidence type="ECO:0000313" key="1">
    <source>
        <dbReference type="EnsemblMetazoa" id="AQUA014010-PA"/>
    </source>
</evidence>
<dbReference type="Proteomes" id="UP000076407">
    <property type="component" value="Unassembled WGS sequence"/>
</dbReference>
<organism evidence="1 2">
    <name type="scientific">Anopheles quadriannulatus</name>
    <name type="common">Mosquito</name>
    <dbReference type="NCBI Taxonomy" id="34691"/>
    <lineage>
        <taxon>Eukaryota</taxon>
        <taxon>Metazoa</taxon>
        <taxon>Ecdysozoa</taxon>
        <taxon>Arthropoda</taxon>
        <taxon>Hexapoda</taxon>
        <taxon>Insecta</taxon>
        <taxon>Pterygota</taxon>
        <taxon>Neoptera</taxon>
        <taxon>Endopterygota</taxon>
        <taxon>Diptera</taxon>
        <taxon>Nematocera</taxon>
        <taxon>Culicoidea</taxon>
        <taxon>Culicidae</taxon>
        <taxon>Anophelinae</taxon>
        <taxon>Anopheles</taxon>
    </lineage>
</organism>
<accession>A0A182XQ64</accession>
<protein>
    <submittedName>
        <fullName evidence="1">Uncharacterized protein</fullName>
    </submittedName>
</protein>
<reference evidence="1" key="1">
    <citation type="submission" date="2020-05" db="UniProtKB">
        <authorList>
            <consortium name="EnsemblMetazoa"/>
        </authorList>
    </citation>
    <scope>IDENTIFICATION</scope>
    <source>
        <strain evidence="1">SANGQUA</strain>
    </source>
</reference>
<evidence type="ECO:0000313" key="2">
    <source>
        <dbReference type="Proteomes" id="UP000076407"/>
    </source>
</evidence>